<dbReference type="Pfam" id="PF01693">
    <property type="entry name" value="Cauli_VI"/>
    <property type="match status" value="1"/>
</dbReference>
<feature type="compositionally biased region" description="Basic and acidic residues" evidence="1">
    <location>
        <begin position="21"/>
        <end position="32"/>
    </location>
</feature>
<dbReference type="OrthoDB" id="2675575at2759"/>
<feature type="region of interest" description="Disordered" evidence="1">
    <location>
        <begin position="16"/>
        <end position="122"/>
    </location>
</feature>
<organism evidence="3 4">
    <name type="scientific">Gymnopus androsaceus JB14</name>
    <dbReference type="NCBI Taxonomy" id="1447944"/>
    <lineage>
        <taxon>Eukaryota</taxon>
        <taxon>Fungi</taxon>
        <taxon>Dikarya</taxon>
        <taxon>Basidiomycota</taxon>
        <taxon>Agaricomycotina</taxon>
        <taxon>Agaricomycetes</taxon>
        <taxon>Agaricomycetidae</taxon>
        <taxon>Agaricales</taxon>
        <taxon>Marasmiineae</taxon>
        <taxon>Omphalotaceae</taxon>
        <taxon>Gymnopus</taxon>
    </lineage>
</organism>
<feature type="compositionally biased region" description="Low complexity" evidence="1">
    <location>
        <begin position="33"/>
        <end position="58"/>
    </location>
</feature>
<sequence length="228" mass="24835">MPQRVQTKLFFDDESEVEVTVEQRGDVFETRTTRTTSSAVSSTPSTPSRTPSRSTASRIPSHRSANPTPSSAPALPAGPIIPVSPGPSSRLQHIQPPVPASPGPSSRAQNTQPSPSSLRRPCIPHPDDIHQPLCHTGGRFYVVYAGLRVGIFGDWWSEAYVSTNGIRHLKHRSFDSFAEALAAYRGPYNSEPGYPPLKYLGEDNDFETESELSMSKLSECFAAITPSN</sequence>
<dbReference type="Proteomes" id="UP000799118">
    <property type="component" value="Unassembled WGS sequence"/>
</dbReference>
<dbReference type="InterPro" id="IPR037056">
    <property type="entry name" value="RNase_H1_N_sf"/>
</dbReference>
<evidence type="ECO:0000313" key="4">
    <source>
        <dbReference type="Proteomes" id="UP000799118"/>
    </source>
</evidence>
<evidence type="ECO:0000313" key="3">
    <source>
        <dbReference type="EMBL" id="KAE9408467.1"/>
    </source>
</evidence>
<name>A0A6A4IHB6_9AGAR</name>
<protein>
    <recommendedName>
        <fullName evidence="2">Ribonuclease H1 N-terminal domain-containing protein</fullName>
    </recommendedName>
</protein>
<reference evidence="3" key="1">
    <citation type="journal article" date="2019" name="Environ. Microbiol.">
        <title>Fungal ecological strategies reflected in gene transcription - a case study of two litter decomposers.</title>
        <authorList>
            <person name="Barbi F."/>
            <person name="Kohler A."/>
            <person name="Barry K."/>
            <person name="Baskaran P."/>
            <person name="Daum C."/>
            <person name="Fauchery L."/>
            <person name="Ihrmark K."/>
            <person name="Kuo A."/>
            <person name="LaButti K."/>
            <person name="Lipzen A."/>
            <person name="Morin E."/>
            <person name="Grigoriev I.V."/>
            <person name="Henrissat B."/>
            <person name="Lindahl B."/>
            <person name="Martin F."/>
        </authorList>
    </citation>
    <scope>NUCLEOTIDE SEQUENCE</scope>
    <source>
        <strain evidence="3">JB14</strain>
    </source>
</reference>
<feature type="compositionally biased region" description="Polar residues" evidence="1">
    <location>
        <begin position="103"/>
        <end position="117"/>
    </location>
</feature>
<evidence type="ECO:0000259" key="2">
    <source>
        <dbReference type="Pfam" id="PF01693"/>
    </source>
</evidence>
<accession>A0A6A4IHB6</accession>
<dbReference type="InterPro" id="IPR009027">
    <property type="entry name" value="Ribosomal_bL9/RNase_H1_N"/>
</dbReference>
<gene>
    <name evidence="3" type="ORF">BT96DRAFT_985798</name>
</gene>
<evidence type="ECO:0000256" key="1">
    <source>
        <dbReference type="SAM" id="MobiDB-lite"/>
    </source>
</evidence>
<dbReference type="Gene3D" id="3.40.970.10">
    <property type="entry name" value="Ribonuclease H1, N-terminal domain"/>
    <property type="match status" value="1"/>
</dbReference>
<dbReference type="SUPFAM" id="SSF55658">
    <property type="entry name" value="L9 N-domain-like"/>
    <property type="match status" value="1"/>
</dbReference>
<keyword evidence="4" id="KW-1185">Reference proteome</keyword>
<dbReference type="InterPro" id="IPR011320">
    <property type="entry name" value="RNase_H1_N"/>
</dbReference>
<feature type="domain" description="Ribonuclease H1 N-terminal" evidence="2">
    <location>
        <begin position="139"/>
        <end position="182"/>
    </location>
</feature>
<dbReference type="EMBL" id="ML769391">
    <property type="protein sequence ID" value="KAE9408467.1"/>
    <property type="molecule type" value="Genomic_DNA"/>
</dbReference>
<feature type="compositionally biased region" description="Low complexity" evidence="1">
    <location>
        <begin position="77"/>
        <end position="89"/>
    </location>
</feature>
<dbReference type="AlphaFoldDB" id="A0A6A4IHB6"/>
<proteinExistence type="predicted"/>